<dbReference type="RefSeq" id="XP_014537877.1">
    <property type="nucleotide sequence ID" value="XM_014682391.1"/>
</dbReference>
<gene>
    <name evidence="2" type="ORF">Pdw03_8670</name>
</gene>
<proteinExistence type="predicted"/>
<dbReference type="KEGG" id="pdp:PDIP_12640"/>
<accession>A0A7T6XPA7</accession>
<evidence type="ECO:0000313" key="3">
    <source>
        <dbReference type="Proteomes" id="UP000595662"/>
    </source>
</evidence>
<protein>
    <submittedName>
        <fullName evidence="2">Putative domain, di-copper centre</fullName>
    </submittedName>
</protein>
<organism evidence="2 3">
    <name type="scientific">Penicillium digitatum</name>
    <name type="common">Green mold</name>
    <dbReference type="NCBI Taxonomy" id="36651"/>
    <lineage>
        <taxon>Eukaryota</taxon>
        <taxon>Fungi</taxon>
        <taxon>Dikarya</taxon>
        <taxon>Ascomycota</taxon>
        <taxon>Pezizomycotina</taxon>
        <taxon>Eurotiomycetes</taxon>
        <taxon>Eurotiomycetidae</taxon>
        <taxon>Eurotiales</taxon>
        <taxon>Aspergillaceae</taxon>
        <taxon>Penicillium</taxon>
    </lineage>
</organism>
<sequence length="108" mass="11677">MQGVLGSGNVGVDGAGHYSMGGDPSGDIFVSPGDPAFWLHHGIWWIWKNLNLREGLNTMSDTDTFLDAPASSNTTLDTLIDIGHADGEMVAMWDLLSTISGPFCYIYR</sequence>
<feature type="domain" description="Tyrosinase copper-binding" evidence="1">
    <location>
        <begin position="8"/>
        <end position="49"/>
    </location>
</feature>
<evidence type="ECO:0000259" key="1">
    <source>
        <dbReference type="Pfam" id="PF00264"/>
    </source>
</evidence>
<reference evidence="2 3" key="1">
    <citation type="submission" date="2020-08" db="EMBL/GenBank/DDBJ databases">
        <title>The completed genome sequence of the pathogenic ascomycete fungus Penicillium digitatum.</title>
        <authorList>
            <person name="Wang M."/>
        </authorList>
    </citation>
    <scope>NUCLEOTIDE SEQUENCE [LARGE SCALE GENOMIC DNA]</scope>
    <source>
        <strain evidence="2 3">PdW03</strain>
    </source>
</reference>
<dbReference type="InterPro" id="IPR002227">
    <property type="entry name" value="Tyrosinase_Cu-bd"/>
</dbReference>
<dbReference type="OMA" id="WDFIREP"/>
<dbReference type="Gene3D" id="1.10.1280.10">
    <property type="entry name" value="Di-copper center containing domain from catechol oxidase"/>
    <property type="match status" value="1"/>
</dbReference>
<dbReference type="GeneID" id="26229587"/>
<evidence type="ECO:0000313" key="2">
    <source>
        <dbReference type="EMBL" id="QQK44769.1"/>
    </source>
</evidence>
<dbReference type="AlphaFoldDB" id="A0A7T6XPA7"/>
<dbReference type="EMBL" id="CP060776">
    <property type="protein sequence ID" value="QQK44769.1"/>
    <property type="molecule type" value="Genomic_DNA"/>
</dbReference>
<dbReference type="InterPro" id="IPR008922">
    <property type="entry name" value="Di-copper_centre_dom_sf"/>
</dbReference>
<dbReference type="Proteomes" id="UP000595662">
    <property type="component" value="Chromosome 3"/>
</dbReference>
<dbReference type="SUPFAM" id="SSF48056">
    <property type="entry name" value="Di-copper centre-containing domain"/>
    <property type="match status" value="1"/>
</dbReference>
<dbReference type="GO" id="GO:0016491">
    <property type="term" value="F:oxidoreductase activity"/>
    <property type="evidence" value="ECO:0007669"/>
    <property type="project" value="InterPro"/>
</dbReference>
<name>A0A7T6XPA7_PENDI</name>
<dbReference type="VEuPathDB" id="FungiDB:PDIP_12640"/>
<dbReference type="Pfam" id="PF00264">
    <property type="entry name" value="Tyrosinase"/>
    <property type="match status" value="1"/>
</dbReference>